<dbReference type="Proteomes" id="UP001430953">
    <property type="component" value="Unassembled WGS sequence"/>
</dbReference>
<evidence type="ECO:0000256" key="1">
    <source>
        <dbReference type="SAM" id="MobiDB-lite"/>
    </source>
</evidence>
<proteinExistence type="predicted"/>
<feature type="region of interest" description="Disordered" evidence="1">
    <location>
        <begin position="33"/>
        <end position="62"/>
    </location>
</feature>
<sequence>MNQDFAPNVNVAEMNFNSYMFIRRDGKFKIVPRAKTNHPVTKTPRVKRENPPSPCRAPFSEPALPCHASCDL</sequence>
<organism evidence="2 3">
    <name type="scientific">Cardiocondyla obscurior</name>
    <dbReference type="NCBI Taxonomy" id="286306"/>
    <lineage>
        <taxon>Eukaryota</taxon>
        <taxon>Metazoa</taxon>
        <taxon>Ecdysozoa</taxon>
        <taxon>Arthropoda</taxon>
        <taxon>Hexapoda</taxon>
        <taxon>Insecta</taxon>
        <taxon>Pterygota</taxon>
        <taxon>Neoptera</taxon>
        <taxon>Endopterygota</taxon>
        <taxon>Hymenoptera</taxon>
        <taxon>Apocrita</taxon>
        <taxon>Aculeata</taxon>
        <taxon>Formicoidea</taxon>
        <taxon>Formicidae</taxon>
        <taxon>Myrmicinae</taxon>
        <taxon>Cardiocondyla</taxon>
    </lineage>
</organism>
<accession>A0AAW2FAY1</accession>
<gene>
    <name evidence="2" type="ORF">PUN28_012019</name>
</gene>
<protein>
    <submittedName>
        <fullName evidence="2">Uncharacterized protein</fullName>
    </submittedName>
</protein>
<name>A0AAW2FAY1_9HYME</name>
<evidence type="ECO:0000313" key="2">
    <source>
        <dbReference type="EMBL" id="KAL0112385.1"/>
    </source>
</evidence>
<dbReference type="AlphaFoldDB" id="A0AAW2FAY1"/>
<keyword evidence="3" id="KW-1185">Reference proteome</keyword>
<evidence type="ECO:0000313" key="3">
    <source>
        <dbReference type="Proteomes" id="UP001430953"/>
    </source>
</evidence>
<reference evidence="2 3" key="1">
    <citation type="submission" date="2023-03" db="EMBL/GenBank/DDBJ databases">
        <title>High recombination rates correlate with genetic variation in Cardiocondyla obscurior ants.</title>
        <authorList>
            <person name="Errbii M."/>
        </authorList>
    </citation>
    <scope>NUCLEOTIDE SEQUENCE [LARGE SCALE GENOMIC DNA]</scope>
    <source>
        <strain evidence="2">Alpha-2009</strain>
        <tissue evidence="2">Whole body</tissue>
    </source>
</reference>
<comment type="caution">
    <text evidence="2">The sequence shown here is derived from an EMBL/GenBank/DDBJ whole genome shotgun (WGS) entry which is preliminary data.</text>
</comment>
<dbReference type="EMBL" id="JADYXP020000012">
    <property type="protein sequence ID" value="KAL0112385.1"/>
    <property type="molecule type" value="Genomic_DNA"/>
</dbReference>